<evidence type="ECO:0000313" key="5">
    <source>
        <dbReference type="Proteomes" id="UP000008793"/>
    </source>
</evidence>
<dbReference type="Gene3D" id="2.60.40.3310">
    <property type="match status" value="1"/>
</dbReference>
<dbReference type="SUPFAM" id="SSF49401">
    <property type="entry name" value="Bacterial adhesins"/>
    <property type="match status" value="1"/>
</dbReference>
<keyword evidence="1" id="KW-0732">Signal</keyword>
<dbReference type="AlphaFoldDB" id="D8MSA0"/>
<feature type="domain" description="MrkD-like receptor binding" evidence="3">
    <location>
        <begin position="55"/>
        <end position="173"/>
    </location>
</feature>
<dbReference type="EMBL" id="FP236843">
    <property type="protein sequence ID" value="CAX59707.1"/>
    <property type="molecule type" value="Genomic_DNA"/>
</dbReference>
<dbReference type="RefSeq" id="WP_013202195.1">
    <property type="nucleotide sequence ID" value="NC_014306.1"/>
</dbReference>
<dbReference type="GO" id="GO:0009289">
    <property type="term" value="C:pilus"/>
    <property type="evidence" value="ECO:0007669"/>
    <property type="project" value="InterPro"/>
</dbReference>
<accession>D8MSA0</accession>
<dbReference type="Gene3D" id="2.60.40.1090">
    <property type="entry name" value="Fimbrial-type adhesion domain"/>
    <property type="match status" value="1"/>
</dbReference>
<evidence type="ECO:0000313" key="4">
    <source>
        <dbReference type="EMBL" id="CAX59707.1"/>
    </source>
</evidence>
<dbReference type="STRING" id="634500.EbC_21760"/>
<dbReference type="InterPro" id="IPR000259">
    <property type="entry name" value="Adhesion_dom_fimbrial"/>
</dbReference>
<evidence type="ECO:0000259" key="3">
    <source>
        <dbReference type="Pfam" id="PF22003"/>
    </source>
</evidence>
<feature type="domain" description="Fimbrial-type adhesion" evidence="2">
    <location>
        <begin position="186"/>
        <end position="330"/>
    </location>
</feature>
<name>D8MSA0_ERWBE</name>
<dbReference type="InterPro" id="IPR054160">
    <property type="entry name" value="MrkD_recept-bd"/>
</dbReference>
<organism evidence="5">
    <name type="scientific">Erwinia billingiae (strain Eb661)</name>
    <dbReference type="NCBI Taxonomy" id="634500"/>
    <lineage>
        <taxon>Bacteria</taxon>
        <taxon>Pseudomonadati</taxon>
        <taxon>Pseudomonadota</taxon>
        <taxon>Gammaproteobacteria</taxon>
        <taxon>Enterobacterales</taxon>
        <taxon>Erwiniaceae</taxon>
        <taxon>Erwinia</taxon>
    </lineage>
</organism>
<dbReference type="Pfam" id="PF22003">
    <property type="entry name" value="MrkDrd"/>
    <property type="match status" value="1"/>
</dbReference>
<dbReference type="GO" id="GO:0007155">
    <property type="term" value="P:cell adhesion"/>
    <property type="evidence" value="ECO:0007669"/>
    <property type="project" value="InterPro"/>
</dbReference>
<dbReference type="Pfam" id="PF00419">
    <property type="entry name" value="Fimbrial"/>
    <property type="match status" value="1"/>
</dbReference>
<dbReference type="InterPro" id="IPR008966">
    <property type="entry name" value="Adhesion_dom_sf"/>
</dbReference>
<feature type="signal peptide" evidence="1">
    <location>
        <begin position="1"/>
        <end position="28"/>
    </location>
</feature>
<evidence type="ECO:0000256" key="1">
    <source>
        <dbReference type="SAM" id="SignalP"/>
    </source>
</evidence>
<dbReference type="HOGENOM" id="CLU_838717_0_0_6"/>
<keyword evidence="5" id="KW-1185">Reference proteome</keyword>
<proteinExistence type="predicted"/>
<evidence type="ECO:0000259" key="2">
    <source>
        <dbReference type="Pfam" id="PF00419"/>
    </source>
</evidence>
<gene>
    <name evidence="4" type="ordered locus">EbC_21760</name>
</gene>
<feature type="chain" id="PRO_5003118161" evidence="1">
    <location>
        <begin position="29"/>
        <end position="331"/>
    </location>
</feature>
<sequence length="331" mass="35534">MKAKSTILLFSSCLALVIQFVLATPAHAAKCTITSGGVINLNIGESITLNPSKSTSPTETVLYSRHFPVSAISYTCENGATVNWQSAYSRSYAKSVYSNIYITEVAGIGIRMKWPASFSDAYYVPGKSLNCIEVCTIPADNVLVELVHIGSVAEGEHIISAGEIAKAYIPTDSGEVALMHVNLGSNIVIKPKSCAVVPSSTFINLGTYDSAYFSKSTKQGEEVKWNFHVSCPTASSIGLTFNSDNYLFGAETGEIGVISGEGYAKNVSVKVKINRIGSVYSYVNMGSKYSFKSVIEKNINMSAHLYVKDSERANITPGKVSGTLLYTISID</sequence>
<dbReference type="Proteomes" id="UP000008793">
    <property type="component" value="Chromosome"/>
</dbReference>
<reference evidence="4 5" key="1">
    <citation type="journal article" date="2010" name="BMC Genomics">
        <title>Genome comparison of the epiphytic bacteria Erwinia billingiae and E. tasmaniensis with the pear pathogen E. pyrifoliae.</title>
        <authorList>
            <person name="Kube M."/>
            <person name="Migdoll A.M."/>
            <person name="Gehring I."/>
            <person name="Heitmann K."/>
            <person name="Mayer Y."/>
            <person name="Kuhl H."/>
            <person name="Knaust F."/>
            <person name="Geider K."/>
            <person name="Reinhardt R."/>
        </authorList>
    </citation>
    <scope>NUCLEOTIDE SEQUENCE [LARGE SCALE GENOMIC DNA]</scope>
    <source>
        <strain evidence="4 5">Eb661</strain>
    </source>
</reference>
<dbReference type="InterPro" id="IPR036937">
    <property type="entry name" value="Adhesion_dom_fimbrial_sf"/>
</dbReference>
<dbReference type="GeneID" id="90514618"/>
<dbReference type="KEGG" id="ebi:EbC_21760"/>
<protein>
    <submittedName>
        <fullName evidence="4">Putative fimbria adhesin protein</fullName>
    </submittedName>
</protein>